<feature type="transmembrane region" description="Helical" evidence="2">
    <location>
        <begin position="130"/>
        <end position="147"/>
    </location>
</feature>
<gene>
    <name evidence="3" type="ORF">WMO28_08145</name>
</gene>
<evidence type="ECO:0000313" key="3">
    <source>
        <dbReference type="EMBL" id="MEQ2370914.1"/>
    </source>
</evidence>
<proteinExistence type="predicted"/>
<comment type="caution">
    <text evidence="3">The sequence shown here is derived from an EMBL/GenBank/DDBJ whole genome shotgun (WGS) entry which is preliminary data.</text>
</comment>
<feature type="compositionally biased region" description="Basic residues" evidence="1">
    <location>
        <begin position="109"/>
        <end position="120"/>
    </location>
</feature>
<feature type="region of interest" description="Disordered" evidence="1">
    <location>
        <begin position="101"/>
        <end position="124"/>
    </location>
</feature>
<sequence>MDRRQFMEQLERLLFDISETERQEAMEYYEEYFDDAGEENESEVIRELGSPGKVAAIIKADLQENSGDYSEYTENGYQDTRIKKENDMPDKYTEIAFRETTNKNERHQKAGSRRERRAQRGYHAEKKQNKAGVILALIVLVFAAPLLKGLFGGVLGILVTLVLLPFFLTFCVGAGSVVLVIAAIACVIVGIPLAFSMPPAGILTVGIGCLMMALGLFLLALTVWLAGKLLPMILRKFTGFCSNIISGRKAEKV</sequence>
<reference evidence="3 4" key="1">
    <citation type="submission" date="2024-03" db="EMBL/GenBank/DDBJ databases">
        <title>Human intestinal bacterial collection.</title>
        <authorList>
            <person name="Pauvert C."/>
            <person name="Hitch T.C.A."/>
            <person name="Clavel T."/>
        </authorList>
    </citation>
    <scope>NUCLEOTIDE SEQUENCE [LARGE SCALE GENOMIC DNA]</scope>
    <source>
        <strain evidence="3 4">CLA-JM-H16</strain>
    </source>
</reference>
<evidence type="ECO:0000256" key="1">
    <source>
        <dbReference type="SAM" id="MobiDB-lite"/>
    </source>
</evidence>
<protein>
    <submittedName>
        <fullName evidence="3">DUF1700 domain-containing protein</fullName>
    </submittedName>
</protein>
<organism evidence="3 4">
    <name type="scientific">Blautia aquisgranensis</name>
    <dbReference type="NCBI Taxonomy" id="3133153"/>
    <lineage>
        <taxon>Bacteria</taxon>
        <taxon>Bacillati</taxon>
        <taxon>Bacillota</taxon>
        <taxon>Clostridia</taxon>
        <taxon>Lachnospirales</taxon>
        <taxon>Lachnospiraceae</taxon>
        <taxon>Blautia</taxon>
    </lineage>
</organism>
<dbReference type="EMBL" id="JBBMEJ010000008">
    <property type="protein sequence ID" value="MEQ2370914.1"/>
    <property type="molecule type" value="Genomic_DNA"/>
</dbReference>
<accession>A0ABV1BFG0</accession>
<evidence type="ECO:0000256" key="2">
    <source>
        <dbReference type="SAM" id="Phobius"/>
    </source>
</evidence>
<dbReference type="Pfam" id="PF22564">
    <property type="entry name" value="HAAS"/>
    <property type="match status" value="1"/>
</dbReference>
<evidence type="ECO:0000313" key="4">
    <source>
        <dbReference type="Proteomes" id="UP001473063"/>
    </source>
</evidence>
<keyword evidence="2" id="KW-0812">Transmembrane</keyword>
<keyword evidence="4" id="KW-1185">Reference proteome</keyword>
<feature type="transmembrane region" description="Helical" evidence="2">
    <location>
        <begin position="201"/>
        <end position="226"/>
    </location>
</feature>
<dbReference type="Proteomes" id="UP001473063">
    <property type="component" value="Unassembled WGS sequence"/>
</dbReference>
<keyword evidence="2" id="KW-0472">Membrane</keyword>
<keyword evidence="2" id="KW-1133">Transmembrane helix</keyword>
<dbReference type="RefSeq" id="WP_178642050.1">
    <property type="nucleotide sequence ID" value="NZ_JBBMEJ010000008.1"/>
</dbReference>
<feature type="transmembrane region" description="Helical" evidence="2">
    <location>
        <begin position="177"/>
        <end position="195"/>
    </location>
</feature>
<name>A0ABV1BFG0_9FIRM</name>